<dbReference type="Gene3D" id="3.40.50.300">
    <property type="entry name" value="P-loop containing nucleotide triphosphate hydrolases"/>
    <property type="match status" value="1"/>
</dbReference>
<dbReference type="KEGG" id="bvi:Bcep1808_7331"/>
<evidence type="ECO:0000256" key="4">
    <source>
        <dbReference type="SAM" id="MobiDB-lite"/>
    </source>
</evidence>
<keyword evidence="3" id="KW-0680">Restriction system</keyword>
<dbReference type="PROSITE" id="PS00092">
    <property type="entry name" value="N6_MTASE"/>
    <property type="match status" value="1"/>
</dbReference>
<dbReference type="PANTHER" id="PTHR12706:SF30">
    <property type="entry name" value="PROTEIN STRAWBERRY NOTCH-RELATED"/>
    <property type="match status" value="1"/>
</dbReference>
<dbReference type="SUPFAM" id="SSF53335">
    <property type="entry name" value="S-adenosyl-L-methionine-dependent methyltransferases"/>
    <property type="match status" value="1"/>
</dbReference>
<evidence type="ECO:0000313" key="8">
    <source>
        <dbReference type="EMBL" id="ABO60208.1"/>
    </source>
</evidence>
<dbReference type="GO" id="GO:0006355">
    <property type="term" value="P:regulation of DNA-templated transcription"/>
    <property type="evidence" value="ECO:0007669"/>
    <property type="project" value="InterPro"/>
</dbReference>
<evidence type="ECO:0000259" key="5">
    <source>
        <dbReference type="Pfam" id="PF02384"/>
    </source>
</evidence>
<dbReference type="GO" id="GO:0004386">
    <property type="term" value="F:helicase activity"/>
    <property type="evidence" value="ECO:0007669"/>
    <property type="project" value="UniProtKB-KW"/>
</dbReference>
<dbReference type="EMBL" id="CP000619">
    <property type="protein sequence ID" value="ABO60208.1"/>
    <property type="molecule type" value="Genomic_DNA"/>
</dbReference>
<comment type="similarity">
    <text evidence="2">Belongs to the SBNO family.</text>
</comment>
<dbReference type="InterPro" id="IPR026741">
    <property type="entry name" value="SNO"/>
</dbReference>
<reference evidence="8 9" key="1">
    <citation type="submission" date="2007-03" db="EMBL/GenBank/DDBJ databases">
        <title>Complete sequence of plasmid pBVIE03 of Burkholderia vietnamiensis G4.</title>
        <authorList>
            <consortium name="US DOE Joint Genome Institute"/>
            <person name="Copeland A."/>
            <person name="Lucas S."/>
            <person name="Lapidus A."/>
            <person name="Barry K."/>
            <person name="Detter J.C."/>
            <person name="Glavina del Rio T."/>
            <person name="Hammon N."/>
            <person name="Israni S."/>
            <person name="Dalin E."/>
            <person name="Tice H."/>
            <person name="Pitluck S."/>
            <person name="Chain P."/>
            <person name="Malfatti S."/>
            <person name="Shin M."/>
            <person name="Vergez L."/>
            <person name="Schmutz J."/>
            <person name="Larimer F."/>
            <person name="Land M."/>
            <person name="Hauser L."/>
            <person name="Kyrpides N."/>
            <person name="Tiedje J."/>
            <person name="Richardson P."/>
        </authorList>
    </citation>
    <scope>NUCLEOTIDE SEQUENCE [LARGE SCALE GENOMIC DNA]</scope>
    <source>
        <strain evidence="9">G4 / LMG 22486</strain>
        <plasmid evidence="8 9">pBVIE03</plasmid>
    </source>
</reference>
<dbReference type="CDD" id="cd02440">
    <property type="entry name" value="AdoMet_MTases"/>
    <property type="match status" value="1"/>
</dbReference>
<keyword evidence="8" id="KW-0378">Hydrolase</keyword>
<dbReference type="Gene3D" id="3.40.50.150">
    <property type="entry name" value="Vaccinia Virus protein VP39"/>
    <property type="match status" value="1"/>
</dbReference>
<protein>
    <submittedName>
        <fullName evidence="8">Helicase domain protein</fullName>
    </submittedName>
</protein>
<feature type="domain" description="Strawberry notch AAA" evidence="7">
    <location>
        <begin position="626"/>
        <end position="886"/>
    </location>
</feature>
<evidence type="ECO:0000256" key="1">
    <source>
        <dbReference type="ARBA" id="ARBA00006594"/>
    </source>
</evidence>
<dbReference type="InterPro" id="IPR039187">
    <property type="entry name" value="SNO_AAA"/>
</dbReference>
<proteinExistence type="inferred from homology"/>
<comment type="similarity">
    <text evidence="1">Belongs to the N(4)/N(6)-methyltransferase family.</text>
</comment>
<dbReference type="HOGENOM" id="CLU_242064_0_0_4"/>
<evidence type="ECO:0000256" key="2">
    <source>
        <dbReference type="ARBA" id="ARBA00006992"/>
    </source>
</evidence>
<geneLocation type="plasmid" evidence="8 9">
    <name>pBVIE03</name>
</geneLocation>
<feature type="domain" description="Strawberry notch helicase C" evidence="6">
    <location>
        <begin position="1094"/>
        <end position="1323"/>
    </location>
</feature>
<dbReference type="Pfam" id="PF13871">
    <property type="entry name" value="Helicase_C_4"/>
    <property type="match status" value="1"/>
</dbReference>
<dbReference type="GO" id="GO:0009307">
    <property type="term" value="P:DNA restriction-modification system"/>
    <property type="evidence" value="ECO:0007669"/>
    <property type="project" value="UniProtKB-KW"/>
</dbReference>
<dbReference type="SUPFAM" id="SSF52540">
    <property type="entry name" value="P-loop containing nucleoside triphosphate hydrolases"/>
    <property type="match status" value="2"/>
</dbReference>
<accession>A4JVA5</accession>
<evidence type="ECO:0000259" key="7">
    <source>
        <dbReference type="Pfam" id="PF13872"/>
    </source>
</evidence>
<feature type="compositionally biased region" description="Polar residues" evidence="4">
    <location>
        <begin position="511"/>
        <end position="520"/>
    </location>
</feature>
<feature type="region of interest" description="Disordered" evidence="4">
    <location>
        <begin position="511"/>
        <end position="560"/>
    </location>
</feature>
<dbReference type="PANTHER" id="PTHR12706">
    <property type="entry name" value="STRAWBERRY NOTCH-RELATED"/>
    <property type="match status" value="1"/>
</dbReference>
<keyword evidence="8" id="KW-0547">Nucleotide-binding</keyword>
<keyword evidence="8" id="KW-0347">Helicase</keyword>
<keyword evidence="8" id="KW-0067">ATP-binding</keyword>
<dbReference type="Pfam" id="PF02384">
    <property type="entry name" value="N6_Mtase"/>
    <property type="match status" value="1"/>
</dbReference>
<evidence type="ECO:0000256" key="3">
    <source>
        <dbReference type="ARBA" id="ARBA00022747"/>
    </source>
</evidence>
<dbReference type="Proteomes" id="UP000002287">
    <property type="component" value="Plasmid pBVIE03"/>
</dbReference>
<dbReference type="InterPro" id="IPR027417">
    <property type="entry name" value="P-loop_NTPase"/>
</dbReference>
<dbReference type="InterPro" id="IPR003356">
    <property type="entry name" value="DNA_methylase_A-5"/>
</dbReference>
<feature type="domain" description="DNA methylase adenine-specific" evidence="5">
    <location>
        <begin position="266"/>
        <end position="458"/>
    </location>
</feature>
<organism evidence="8 9">
    <name type="scientific">Burkholderia vietnamiensis (strain G4 / LMG 22486)</name>
    <name type="common">Burkholderia cepacia (strain R1808)</name>
    <dbReference type="NCBI Taxonomy" id="269482"/>
    <lineage>
        <taxon>Bacteria</taxon>
        <taxon>Pseudomonadati</taxon>
        <taxon>Pseudomonadota</taxon>
        <taxon>Betaproteobacteria</taxon>
        <taxon>Burkholderiales</taxon>
        <taxon>Burkholderiaceae</taxon>
        <taxon>Burkholderia</taxon>
        <taxon>Burkholderia cepacia complex</taxon>
    </lineage>
</organism>
<gene>
    <name evidence="8" type="ordered locus">Bcep1808_7331</name>
</gene>
<dbReference type="GO" id="GO:0008170">
    <property type="term" value="F:N-methyltransferase activity"/>
    <property type="evidence" value="ECO:0007669"/>
    <property type="project" value="InterPro"/>
</dbReference>
<dbReference type="InterPro" id="IPR026937">
    <property type="entry name" value="SBNO_Helicase_C_dom"/>
</dbReference>
<dbReference type="Pfam" id="PF13872">
    <property type="entry name" value="AAA_34"/>
    <property type="match status" value="1"/>
</dbReference>
<dbReference type="InterPro" id="IPR002052">
    <property type="entry name" value="DNA_methylase_N6_adenine_CS"/>
</dbReference>
<keyword evidence="8" id="KW-0614">Plasmid</keyword>
<dbReference type="InterPro" id="IPR029063">
    <property type="entry name" value="SAM-dependent_MTases_sf"/>
</dbReference>
<name>A4JVA5_BURVG</name>
<dbReference type="GO" id="GO:0003677">
    <property type="term" value="F:DNA binding"/>
    <property type="evidence" value="ECO:0007669"/>
    <property type="project" value="InterPro"/>
</dbReference>
<dbReference type="GO" id="GO:0032259">
    <property type="term" value="P:methylation"/>
    <property type="evidence" value="ECO:0007669"/>
    <property type="project" value="InterPro"/>
</dbReference>
<evidence type="ECO:0000259" key="6">
    <source>
        <dbReference type="Pfam" id="PF13871"/>
    </source>
</evidence>
<evidence type="ECO:0000313" key="9">
    <source>
        <dbReference type="Proteomes" id="UP000002287"/>
    </source>
</evidence>
<sequence length="1726" mass="191131">MAVKGTEVTWVDLSTIGVYMGSWQHPSDPSKSLPLAMVDMGGAHDAAIRKLGFRPMTGVKAAGIYVRDDTAVSREMLHEAFGHENVRFVRGAREVITGIFQRQFREKTQLNAKAAFAQQRALGLNHRGEVVFETALGRHVVRRVNGESRLIAEAQGAPEDFLHAHTRDQLRKVVQGFVQRITLRSDKLRRENVENLIKISNDGGFAPREYQEAIEVEIGALFAREVVAAGLARGAAPLAAYDIADRIYHGMPELRERTPNSIANQQYSTPIPMSTLAQALLTCGSELQGATYLDPTIGNGSLVSLIAAQRASGLTATVCGVEIDPARVEAAQDFADQVVLGDATEIDFRRQFACSEGFDFVIANPPFGSMDQRETVELPKNSAVRSMSVQRLDHFLLLKSLHARKDQGRAVFITGADNVMKAGEIIGASKHLLAYLYDHYEIDGVVDVSGELYKKQGAGYPLRLYVIGDRKAEPEQTAEPKSLPVIRSYEGLRAWAEELISVRAPAVQSKRASATLSTDAGTPIDTPAPVAEASAGPAGVNDGIQQGEVPAPQVSESEREDVRQESEFQQRYIAFSNSGEASTMIPANLSGPVFEALAQIKSESGDIDEYVARELEYAVNDLPKYFSPEQIDALAMICSATSRNLGFLLADQMGVGKGRVLAGFARRERLHGRVPMFVTVTDNLFSDFLERDIASIDSRHLFQAPLIVNNESKTVDADGNIVVRSMKRPEYRAHAEEGRLPEGTDLIMLTYSQLSRQHEKHLTSRYMRALCASYPISLILDESHKGAGASNTSENLAAMINGLELTGGNIVYSSGTPIKGAKNLSLYRRILPAGVNPDELLDAVLSDPISLQEALNYEIAAQGCLISRELDNTGIEKEFVVSRYVKRNEEVADQLSEILSAMNFISGDVRKVVGKLNREFEKQLEKIPEEQRAGQRMAATSVNFASRMHALVCQMLLAMKAREIVDLTIEAIEANEKPIIALQRTGESMLADYLTENSAAYDDSEDRVRKDFGGVTLEKPINFRDYLHKTLERLMWITTVERYGEVKKTRASSKAIEEAAERIASLIDALPDDLPLAPIDYLREALEARGYTLGEISGRNLRSRTLPNGKVTIEAMPGRTDKTRVNRVVREFNNGDLDAIVLTGAGSTGISLQASPAVGADVRPRVMIKGEMQQDITAERQMDGRHNRTGQIERPRYKVPVTGLPADDRQAMMFNTKNRSLTASTVANRDSKEIIREVPDLLNVVGDMVAEELLQENFDLADRLDIAMKDDSDSYQKPPLYYIKVLTGRICLLRVEEQRSLYADLQARFHEKVDKLKAEGRNPLEVQCHEWRARRVDRRVFMGASNASTNQKSQLNAPVYLSQLEYEEELKAFKATEVDGRIAAACAEGVPNVAVIGAYLREQRHEILKRHTPKRFESVEEALIDKEPNEAKNAAAKLVWLDQNLQYLRPGAVYHQADLEGVLIPTVIVRVAVPNKLEGYLRLSEYAFYTMRPGSDEVRLETASSLFAGGLDLDWAPFAEHEEARDAFDAAENGIVTRRARVLDGNLFEATSLNLRQRIGRKIVYTDEAGARQHGILVYANVSEVELAKIPERIRDPGLVARFAEYRPVTTDASGDWNEDAGVLIRKNSVGRLELVAPGTKKWGGYIFLDEALTPIAGKESECRFALTFRSAGGKMIATIPQESVRDVVLYLMDRHGLSFYTRDREELARVRELDGRTCVGEVAPV</sequence>